<reference evidence="2 3" key="1">
    <citation type="submission" date="2020-05" db="EMBL/GenBank/DDBJ databases">
        <title>Azospirillum oleiclasticum sp. nov, a nitrogen-fixing and heavy crude oil-emulsifying bacterium isolated from the crude oil of Yumen Oilfield.</title>
        <authorList>
            <person name="Wu D."/>
            <person name="Cai M."/>
            <person name="Zhang X."/>
        </authorList>
    </citation>
    <scope>NUCLEOTIDE SEQUENCE [LARGE SCALE GENOMIC DNA]</scope>
    <source>
        <strain evidence="2 3">ROY-1-1-2</strain>
    </source>
</reference>
<evidence type="ECO:0000259" key="1">
    <source>
        <dbReference type="PROSITE" id="PS51301"/>
    </source>
</evidence>
<dbReference type="InterPro" id="IPR018004">
    <property type="entry name" value="KilA/APSES_HTH"/>
</dbReference>
<name>A0ABX2TJC6_9PROT</name>
<comment type="caution">
    <text evidence="2">The sequence shown here is derived from an EMBL/GenBank/DDBJ whole genome shotgun (WGS) entry which is preliminary data.</text>
</comment>
<evidence type="ECO:0000313" key="2">
    <source>
        <dbReference type="EMBL" id="NYZ24132.1"/>
    </source>
</evidence>
<feature type="domain" description="KilA-N" evidence="1">
    <location>
        <begin position="23"/>
        <end position="126"/>
    </location>
</feature>
<dbReference type="Pfam" id="PF04383">
    <property type="entry name" value="KilA-N"/>
    <property type="match status" value="1"/>
</dbReference>
<dbReference type="SUPFAM" id="SSF54616">
    <property type="entry name" value="DNA-binding domain of Mlu1-box binding protein MBP1"/>
    <property type="match status" value="1"/>
</dbReference>
<organism evidence="2 3">
    <name type="scientific">Azospirillum oleiclasticum</name>
    <dbReference type="NCBI Taxonomy" id="2735135"/>
    <lineage>
        <taxon>Bacteria</taxon>
        <taxon>Pseudomonadati</taxon>
        <taxon>Pseudomonadota</taxon>
        <taxon>Alphaproteobacteria</taxon>
        <taxon>Rhodospirillales</taxon>
        <taxon>Azospirillaceae</taxon>
        <taxon>Azospirillum</taxon>
    </lineage>
</organism>
<proteinExistence type="predicted"/>
<dbReference type="Proteomes" id="UP000584642">
    <property type="component" value="Unassembled WGS sequence"/>
</dbReference>
<dbReference type="PROSITE" id="PS51301">
    <property type="entry name" value="KILA_N"/>
    <property type="match status" value="1"/>
</dbReference>
<keyword evidence="3" id="KW-1185">Reference proteome</keyword>
<dbReference type="InterPro" id="IPR017880">
    <property type="entry name" value="KilA_N"/>
</dbReference>
<dbReference type="EMBL" id="JABFDB010000035">
    <property type="protein sequence ID" value="NYZ24132.1"/>
    <property type="molecule type" value="Genomic_DNA"/>
</dbReference>
<gene>
    <name evidence="2" type="ORF">HND93_30885</name>
</gene>
<dbReference type="SMART" id="SM01252">
    <property type="entry name" value="KilA-N"/>
    <property type="match status" value="1"/>
</dbReference>
<accession>A0ABX2TJC6</accession>
<dbReference type="InterPro" id="IPR058744">
    <property type="entry name" value="BstA-like_C"/>
</dbReference>
<evidence type="ECO:0000313" key="3">
    <source>
        <dbReference type="Proteomes" id="UP000584642"/>
    </source>
</evidence>
<dbReference type="Gene3D" id="3.10.260.10">
    <property type="entry name" value="Transcription regulator HTH, APSES-type DNA-binding domain"/>
    <property type="match status" value="1"/>
</dbReference>
<sequence>MVRVRQFACAKRSWRTVVQYQLPLIRREYAGSVIQQRAKDGYINATAMCNAALRVFSTYNRSDTTQAFLKVLSVDVQIHTSELVQIVKGGEQSLQGTWVHPRVAIHLAQWLSPDFAVLVSKWVFDWMSGKQMPSAQRLPYHLRRYVANQQNVPHGHFSILTEITQLLIAPMEAMGYELPEALWPDISEGKIFCAWLREEAGIHTDALPTYLHVFEDGRRPVRAKAYPNQYLAAFRQHFAEVWIPERSPDYFGKRDPAALTYLPKLLPKPARG</sequence>
<protein>
    <submittedName>
        <fullName evidence="2">KilA-N domain-containing protein</fullName>
    </submittedName>
</protein>
<dbReference type="InterPro" id="IPR036887">
    <property type="entry name" value="HTH_APSES_sf"/>
</dbReference>
<dbReference type="Pfam" id="PF26567">
    <property type="entry name" value="BstA_C"/>
    <property type="match status" value="1"/>
</dbReference>